<evidence type="ECO:0000313" key="2">
    <source>
        <dbReference type="EMBL" id="MBB4267989.1"/>
    </source>
</evidence>
<proteinExistence type="predicted"/>
<keyword evidence="2" id="KW-0808">Transferase</keyword>
<dbReference type="Pfam" id="PF03976">
    <property type="entry name" value="PPK2"/>
    <property type="match status" value="2"/>
</dbReference>
<gene>
    <name evidence="2" type="ORF">GGD89_003642</name>
</gene>
<reference evidence="2 3" key="1">
    <citation type="submission" date="2020-08" db="EMBL/GenBank/DDBJ databases">
        <title>Genome sequencing of Purple Non-Sulfur Bacteria from various extreme environments.</title>
        <authorList>
            <person name="Mayer M."/>
        </authorList>
    </citation>
    <scope>NUCLEOTIDE SEQUENCE [LARGE SCALE GENOMIC DNA]</scope>
    <source>
        <strain evidence="2 3">JA131</strain>
    </source>
</reference>
<feature type="domain" description="Polyphosphate kinase-2-related" evidence="1">
    <location>
        <begin position="281"/>
        <end position="502"/>
    </location>
</feature>
<dbReference type="NCBIfam" id="TIGR03708">
    <property type="entry name" value="poly_P_AMP_trns"/>
    <property type="match status" value="1"/>
</dbReference>
<keyword evidence="3" id="KW-1185">Reference proteome</keyword>
<dbReference type="InterPro" id="IPR027417">
    <property type="entry name" value="P-loop_NTPase"/>
</dbReference>
<dbReference type="PANTHER" id="PTHR34383:SF3">
    <property type="entry name" value="POLYPHOSPHATE:AMP PHOSPHOTRANSFERASE"/>
    <property type="match status" value="1"/>
</dbReference>
<dbReference type="InterPro" id="IPR022489">
    <property type="entry name" value="PolyP_AMP_Tfrase"/>
</dbReference>
<feature type="domain" description="Polyphosphate kinase-2-related" evidence="1">
    <location>
        <begin position="11"/>
        <end position="232"/>
    </location>
</feature>
<evidence type="ECO:0000259" key="1">
    <source>
        <dbReference type="Pfam" id="PF03976"/>
    </source>
</evidence>
<dbReference type="EMBL" id="JACIGK010000042">
    <property type="protein sequence ID" value="MBB4267989.1"/>
    <property type="molecule type" value="Genomic_DNA"/>
</dbReference>
<dbReference type="RefSeq" id="WP_184048358.1">
    <property type="nucleotide sequence ID" value="NZ_JACIGK010000042.1"/>
</dbReference>
<dbReference type="PANTHER" id="PTHR34383">
    <property type="entry name" value="POLYPHOSPHATE:AMP PHOSPHOTRANSFERASE-RELATED"/>
    <property type="match status" value="1"/>
</dbReference>
<dbReference type="SUPFAM" id="SSF52540">
    <property type="entry name" value="P-loop containing nucleoside triphosphate hydrolases"/>
    <property type="match status" value="2"/>
</dbReference>
<sequence>MFRTAELGRKVSKEEFERQKEPLRIELLELQQRLRELDMPVILVFAGVEGAGKSESMNLLNAWLDPRWIVTRAYGAPSDEERERPEYWRFWRDLPPKGRIGQFLSSWYSRPFMDYATGTIDEGAFDDQLNQVIAFEKTLADDGALIIKFWMHLSKTAQKARLKALEKNPLESWRVTKRDWRHWEMYGSFMRAAEHLIARTSTGEARWVIVEGEDHRYRSLTVLCTLRDALRHHIERDAQRRAVTAAIAPDRAPVAADVVPAPVVTGLPTVLDTLDMTQSLPKAVYRKTLSTEQGRLAVLHRQAQTKGISTVLVFEGWDAAGKGGSVRRLTHALDARQVQVIPVAAPTDEERAQHYLWRFWRQLGRAGRVTVFDRSWYGRVLVERVERFAEEDEWRRAYAEIRSFEEQLARHGIVLCKFWLHITKDEQLSRFQAREDSPFKSWKLTDEDWRNRERWEDYTHAVNEMVERTSTHDTPWTLVEANDKRFARVKVVKTVADRLEQRLGETP</sequence>
<dbReference type="AlphaFoldDB" id="A0A7W6RH83"/>
<protein>
    <submittedName>
        <fullName evidence="2">Polyphosphate:AMP phosphotransferase</fullName>
    </submittedName>
</protein>
<dbReference type="InterPro" id="IPR022488">
    <property type="entry name" value="PPK2-related"/>
</dbReference>
<accession>A0A7W6RH83</accession>
<dbReference type="GO" id="GO:0043751">
    <property type="term" value="F:polyphosphate:AMP phosphotransferase activity"/>
    <property type="evidence" value="ECO:0007669"/>
    <property type="project" value="InterPro"/>
</dbReference>
<evidence type="ECO:0000313" key="3">
    <source>
        <dbReference type="Proteomes" id="UP000554286"/>
    </source>
</evidence>
<dbReference type="GO" id="GO:0006797">
    <property type="term" value="P:polyphosphate metabolic process"/>
    <property type="evidence" value="ECO:0007669"/>
    <property type="project" value="InterPro"/>
</dbReference>
<dbReference type="Gene3D" id="3.40.50.300">
    <property type="entry name" value="P-loop containing nucleotide triphosphate hydrolases"/>
    <property type="match status" value="2"/>
</dbReference>
<comment type="caution">
    <text evidence="2">The sequence shown here is derived from an EMBL/GenBank/DDBJ whole genome shotgun (WGS) entry which is preliminary data.</text>
</comment>
<name>A0A7W6RH83_9PROT</name>
<dbReference type="Proteomes" id="UP000554286">
    <property type="component" value="Unassembled WGS sequence"/>
</dbReference>
<organism evidence="2 3">
    <name type="scientific">Roseospira visakhapatnamensis</name>
    <dbReference type="NCBI Taxonomy" id="390880"/>
    <lineage>
        <taxon>Bacteria</taxon>
        <taxon>Pseudomonadati</taxon>
        <taxon>Pseudomonadota</taxon>
        <taxon>Alphaproteobacteria</taxon>
        <taxon>Rhodospirillales</taxon>
        <taxon>Rhodospirillaceae</taxon>
        <taxon>Roseospira</taxon>
    </lineage>
</organism>